<evidence type="ECO:0000256" key="1">
    <source>
        <dbReference type="SAM" id="MobiDB-lite"/>
    </source>
</evidence>
<dbReference type="Proteomes" id="UP000078113">
    <property type="component" value="Unassembled WGS sequence"/>
</dbReference>
<feature type="region of interest" description="Disordered" evidence="1">
    <location>
        <begin position="17"/>
        <end position="52"/>
    </location>
</feature>
<feature type="compositionally biased region" description="Polar residues" evidence="1">
    <location>
        <begin position="255"/>
        <end position="286"/>
    </location>
</feature>
<organism evidence="2 3">
    <name type="scientific">Tilletia walkeri</name>
    <dbReference type="NCBI Taxonomy" id="117179"/>
    <lineage>
        <taxon>Eukaryota</taxon>
        <taxon>Fungi</taxon>
        <taxon>Dikarya</taxon>
        <taxon>Basidiomycota</taxon>
        <taxon>Ustilaginomycotina</taxon>
        <taxon>Exobasidiomycetes</taxon>
        <taxon>Tilletiales</taxon>
        <taxon>Tilletiaceae</taxon>
        <taxon>Tilletia</taxon>
    </lineage>
</organism>
<feature type="region of interest" description="Disordered" evidence="1">
    <location>
        <begin position="100"/>
        <end position="139"/>
    </location>
</feature>
<feature type="region of interest" description="Disordered" evidence="1">
    <location>
        <begin position="255"/>
        <end position="327"/>
    </location>
</feature>
<evidence type="ECO:0000313" key="2">
    <source>
        <dbReference type="EMBL" id="KAE8263846.1"/>
    </source>
</evidence>
<accession>A0A8X7N2R1</accession>
<feature type="compositionally biased region" description="Low complexity" evidence="1">
    <location>
        <begin position="287"/>
        <end position="319"/>
    </location>
</feature>
<feature type="region of interest" description="Disordered" evidence="1">
    <location>
        <begin position="202"/>
        <end position="222"/>
    </location>
</feature>
<keyword evidence="3" id="KW-1185">Reference proteome</keyword>
<dbReference type="AlphaFoldDB" id="A0A8X7N2R1"/>
<feature type="compositionally biased region" description="Polar residues" evidence="1">
    <location>
        <begin position="33"/>
        <end position="45"/>
    </location>
</feature>
<protein>
    <submittedName>
        <fullName evidence="2">Uncharacterized protein</fullName>
    </submittedName>
</protein>
<reference evidence="2" key="1">
    <citation type="submission" date="2016-04" db="EMBL/GenBank/DDBJ databases">
        <authorList>
            <person name="Nguyen H.D."/>
            <person name="Samba Siva P."/>
            <person name="Cullis J."/>
            <person name="Levesque C.A."/>
            <person name="Hambleton S."/>
        </authorList>
    </citation>
    <scope>NUCLEOTIDE SEQUENCE</scope>
    <source>
        <strain evidence="2">DAOMC 236422</strain>
    </source>
</reference>
<feature type="compositionally biased region" description="Low complexity" evidence="1">
    <location>
        <begin position="17"/>
        <end position="32"/>
    </location>
</feature>
<sequence length="744" mass="78421">MRIRPRCATASFVRVANASSSSSSGSASSNNSKTTTRSARPSSNIPLVRPPDVSQPDLALSRFFAAHRPLLDIELLASSNPASSSSSSAFTNFSPPTAVPAASASIADGPQQSSDAQQQSISSSPAAAAADQGQETMPLTSTDSARELLGALTSSSHPGVHRTSTIVIQVGPSAQATGEEESGSSVFPSTRIWDSLLQNQDAEQRAGGTGTGHVTAHLRNETSTRSLVIPSTVWRRKPKQMISADDFSRLMDELSSSAGQDEGDSQQVQGGEHGQSSTSRPSKNVRTTAATSSSSSISVPTTLTTRSRSSPTEEPVSTSTHARRGPSHKVLAAAINLLARDTYLTSREACITRALDRGENPSLSSKLGVESELVVLGEQGGPRLEWARGVALWLAENGRAYVPPPLPPVPSSSVRKGGRRKRREEGMMIARRIAEEEQEQDEEDSVDIVISDPETFVNVSLMDAENALGGHHAAVSTHPYVISSPTVSSREDGEDITLEFVEQEGEKEGSGLGVEEGETEDLVPADPTLLLSHALVQARLSESLESANALILLNDAMRSLELEEAPQKVQGGSLRLLDLGSLNADLGDIRSPALDLGARTRRAMVVRTGVVAQQSSNLGPTTSSSFRRNTASTSASTLHQFSVALPHRRGRSLRRRRGSVAVAVLRVGMIGVDGVVEKPGRLISPSKRKAGLKADESEGTLGGDAVEERSKAAGTGTGTVQERSKRARRAAATGVARGSKVRSS</sequence>
<name>A0A8X7N2R1_9BASI</name>
<feature type="compositionally biased region" description="Low complexity" evidence="1">
    <location>
        <begin position="100"/>
        <end position="134"/>
    </location>
</feature>
<comment type="caution">
    <text evidence="2">The sequence shown here is derived from an EMBL/GenBank/DDBJ whole genome shotgun (WGS) entry which is preliminary data.</text>
</comment>
<proteinExistence type="predicted"/>
<dbReference type="EMBL" id="LWDG02000602">
    <property type="protein sequence ID" value="KAE8263846.1"/>
    <property type="molecule type" value="Genomic_DNA"/>
</dbReference>
<evidence type="ECO:0000313" key="3">
    <source>
        <dbReference type="Proteomes" id="UP000078113"/>
    </source>
</evidence>
<gene>
    <name evidence="2" type="ORF">A4X09_0g7122</name>
</gene>
<feature type="region of interest" description="Disordered" evidence="1">
    <location>
        <begin position="687"/>
        <end position="744"/>
    </location>
</feature>
<reference evidence="2" key="2">
    <citation type="journal article" date="2019" name="IMA Fungus">
        <title>Genome sequencing and comparison of five Tilletia species to identify candidate genes for the detection of regulated species infecting wheat.</title>
        <authorList>
            <person name="Nguyen H.D.T."/>
            <person name="Sultana T."/>
            <person name="Kesanakurti P."/>
            <person name="Hambleton S."/>
        </authorList>
    </citation>
    <scope>NUCLEOTIDE SEQUENCE</scope>
    <source>
        <strain evidence="2">DAOMC 236422</strain>
    </source>
</reference>